<dbReference type="Proteomes" id="UP001216907">
    <property type="component" value="Unassembled WGS sequence"/>
</dbReference>
<keyword evidence="8" id="KW-0460">Magnesium</keyword>
<evidence type="ECO:0000256" key="2">
    <source>
        <dbReference type="ARBA" id="ARBA00022679"/>
    </source>
</evidence>
<evidence type="ECO:0000256" key="3">
    <source>
        <dbReference type="ARBA" id="ARBA00022723"/>
    </source>
</evidence>
<feature type="domain" description="Ribose-phosphate pyrophosphokinase N-terminal" evidence="9">
    <location>
        <begin position="21"/>
        <end position="137"/>
    </location>
</feature>
<dbReference type="SUPFAM" id="SSF53271">
    <property type="entry name" value="PRTase-like"/>
    <property type="match status" value="2"/>
</dbReference>
<reference evidence="10 11" key="1">
    <citation type="submission" date="2023-03" db="EMBL/GenBank/DDBJ databases">
        <title>Paludisphaera mucosa sp. nov. a novel planctomycete from northern fen.</title>
        <authorList>
            <person name="Ivanova A."/>
        </authorList>
    </citation>
    <scope>NUCLEOTIDE SEQUENCE [LARGE SCALE GENOMIC DNA]</scope>
    <source>
        <strain evidence="10 11">Pla2</strain>
    </source>
</reference>
<keyword evidence="2 10" id="KW-0808">Transferase</keyword>
<keyword evidence="4" id="KW-0545">Nucleotide biosynthesis</keyword>
<keyword evidence="7" id="KW-0067">ATP-binding</keyword>
<keyword evidence="5" id="KW-0547">Nucleotide-binding</keyword>
<evidence type="ECO:0000256" key="7">
    <source>
        <dbReference type="ARBA" id="ARBA00022840"/>
    </source>
</evidence>
<dbReference type="InterPro" id="IPR000842">
    <property type="entry name" value="PRib_PP_synth_CS"/>
</dbReference>
<dbReference type="EC" id="2.7.6.1" evidence="1"/>
<evidence type="ECO:0000256" key="1">
    <source>
        <dbReference type="ARBA" id="ARBA00013247"/>
    </source>
</evidence>
<evidence type="ECO:0000256" key="6">
    <source>
        <dbReference type="ARBA" id="ARBA00022777"/>
    </source>
</evidence>
<dbReference type="InterPro" id="IPR029057">
    <property type="entry name" value="PRTase-like"/>
</dbReference>
<dbReference type="InterPro" id="IPR029099">
    <property type="entry name" value="Pribosyltran_N"/>
</dbReference>
<dbReference type="PANTHER" id="PTHR10210:SF41">
    <property type="entry name" value="RIBOSE-PHOSPHATE PYROPHOSPHOKINASE 1, CHLOROPLASTIC"/>
    <property type="match status" value="1"/>
</dbReference>
<dbReference type="InterPro" id="IPR000836">
    <property type="entry name" value="PRTase_dom"/>
</dbReference>
<name>A0ABT6FFD8_9BACT</name>
<comment type="caution">
    <text evidence="10">The sequence shown here is derived from an EMBL/GenBank/DDBJ whole genome shotgun (WGS) entry which is preliminary data.</text>
</comment>
<dbReference type="NCBIfam" id="TIGR01251">
    <property type="entry name" value="ribP_PPkin"/>
    <property type="match status" value="1"/>
</dbReference>
<accession>A0ABT6FFD8</accession>
<organism evidence="10 11">
    <name type="scientific">Paludisphaera mucosa</name>
    <dbReference type="NCBI Taxonomy" id="3030827"/>
    <lineage>
        <taxon>Bacteria</taxon>
        <taxon>Pseudomonadati</taxon>
        <taxon>Planctomycetota</taxon>
        <taxon>Planctomycetia</taxon>
        <taxon>Isosphaerales</taxon>
        <taxon>Isosphaeraceae</taxon>
        <taxon>Paludisphaera</taxon>
    </lineage>
</organism>
<dbReference type="GO" id="GO:0004749">
    <property type="term" value="F:ribose phosphate diphosphokinase activity"/>
    <property type="evidence" value="ECO:0007669"/>
    <property type="project" value="UniProtKB-EC"/>
</dbReference>
<dbReference type="NCBIfam" id="NF002320">
    <property type="entry name" value="PRK01259.1"/>
    <property type="match status" value="1"/>
</dbReference>
<dbReference type="Pfam" id="PF13793">
    <property type="entry name" value="Pribosyltran_N"/>
    <property type="match status" value="1"/>
</dbReference>
<evidence type="ECO:0000313" key="10">
    <source>
        <dbReference type="EMBL" id="MDG3006279.1"/>
    </source>
</evidence>
<keyword evidence="6" id="KW-0418">Kinase</keyword>
<sequence length="330" mass="36460">MSKDMSLICTSADRVDPYGELKVFAGSASSSLAEAIGEHLGSGMAMAETHTFSEGCVFVRVLENVRGRDVYIIQGTEYPVNDNFMELLFWIDAFKRASATQVTAVIPFFSYAKGDKKDEPRVSIRARVCADCIEAAGADRVLTMDLHSPQIQGFFRIPVDHLYAMPVLVDYFRRKEIPDLVVASPDVGFGKQAYKFAEMIHAPVVFGNKVRRGHDEKAQMLDIVGEVKDRNVLIVDDFTISGGTLIEMAVACKERGAKDVYACVSHGVFSKGSAEKLARSPIKELVMTDTIGYRFEPLAPCCKVVSVASLFADAIMSIHRRESVSRLFNY</sequence>
<dbReference type="Pfam" id="PF14572">
    <property type="entry name" value="Pribosyl_synth"/>
    <property type="match status" value="1"/>
</dbReference>
<dbReference type="EMBL" id="JARRAG010000002">
    <property type="protein sequence ID" value="MDG3006279.1"/>
    <property type="molecule type" value="Genomic_DNA"/>
</dbReference>
<dbReference type="SMART" id="SM01400">
    <property type="entry name" value="Pribosyltran_N"/>
    <property type="match status" value="1"/>
</dbReference>
<evidence type="ECO:0000256" key="5">
    <source>
        <dbReference type="ARBA" id="ARBA00022741"/>
    </source>
</evidence>
<protein>
    <recommendedName>
        <fullName evidence="1">ribose-phosphate diphosphokinase</fullName>
        <ecNumber evidence="1">2.7.6.1</ecNumber>
    </recommendedName>
</protein>
<evidence type="ECO:0000256" key="4">
    <source>
        <dbReference type="ARBA" id="ARBA00022727"/>
    </source>
</evidence>
<gene>
    <name evidence="10" type="ORF">PZE19_21120</name>
</gene>
<keyword evidence="3" id="KW-0479">Metal-binding</keyword>
<keyword evidence="11" id="KW-1185">Reference proteome</keyword>
<dbReference type="InterPro" id="IPR005946">
    <property type="entry name" value="Rib-P_diPkinase"/>
</dbReference>
<dbReference type="PANTHER" id="PTHR10210">
    <property type="entry name" value="RIBOSE-PHOSPHATE DIPHOSPHOKINASE FAMILY MEMBER"/>
    <property type="match status" value="1"/>
</dbReference>
<dbReference type="PROSITE" id="PS00114">
    <property type="entry name" value="PRPP_SYNTHASE"/>
    <property type="match status" value="1"/>
</dbReference>
<proteinExistence type="predicted"/>
<evidence type="ECO:0000259" key="9">
    <source>
        <dbReference type="Pfam" id="PF13793"/>
    </source>
</evidence>
<dbReference type="CDD" id="cd06223">
    <property type="entry name" value="PRTases_typeI"/>
    <property type="match status" value="1"/>
</dbReference>
<dbReference type="Gene3D" id="3.40.50.2020">
    <property type="match status" value="2"/>
</dbReference>
<evidence type="ECO:0000313" key="11">
    <source>
        <dbReference type="Proteomes" id="UP001216907"/>
    </source>
</evidence>
<evidence type="ECO:0000256" key="8">
    <source>
        <dbReference type="ARBA" id="ARBA00022842"/>
    </source>
</evidence>